<feature type="compositionally biased region" description="Basic and acidic residues" evidence="1">
    <location>
        <begin position="136"/>
        <end position="150"/>
    </location>
</feature>
<feature type="compositionally biased region" description="Basic and acidic residues" evidence="1">
    <location>
        <begin position="103"/>
        <end position="115"/>
    </location>
</feature>
<reference evidence="3" key="1">
    <citation type="submission" date="2016-10" db="EMBL/GenBank/DDBJ databases">
        <authorList>
            <person name="Varghese N."/>
            <person name="Submissions S."/>
        </authorList>
    </citation>
    <scope>NUCLEOTIDE SEQUENCE [LARGE SCALE GENOMIC DNA]</scope>
    <source>
        <strain evidence="3">DSM 22361</strain>
    </source>
</reference>
<sequence>MLTFTEFFTKKKIDLHALRQERPELYQEFDRDYALMGEKSFDHSKKFWFNRLRKDFLLEEISVEIPPAEKKAETVPVATPPVEGASKPAGFRPKFKAAAVAKPTEDQPEVKETEPAKPAGFTPKFRPKTTQSTPEIPERPGDLTTEEKKPAAPSGFKPRFKAAAPPKQVEEGIEGGVDKNPTDTPKTTSSDAEAAPSSKPAGFKPRFKAATPPKKVEAADNKEDAQPNKEETPVSTAKPKGFTPRFKASAPPVKVDDTADRKAEDNQDTPDTEPNPSKPKGFTPRFKAAQVPKQEDDQEEIKSPDETSAASDAAKPVKLGFKPKIKSQIQTKDESTESPASALKPEDSTEGDAGEPTNPEAEIKKEKKSTGFKPRFVVKNKGTQNDGQDENKSEKS</sequence>
<proteinExistence type="predicted"/>
<dbReference type="EMBL" id="FNUT01000001">
    <property type="protein sequence ID" value="SEF54392.1"/>
    <property type="molecule type" value="Genomic_DNA"/>
</dbReference>
<feature type="region of interest" description="Disordered" evidence="1">
    <location>
        <begin position="69"/>
        <end position="396"/>
    </location>
</feature>
<organism evidence="2 3">
    <name type="scientific">Sphingobacterium lactis</name>
    <dbReference type="NCBI Taxonomy" id="797291"/>
    <lineage>
        <taxon>Bacteria</taxon>
        <taxon>Pseudomonadati</taxon>
        <taxon>Bacteroidota</taxon>
        <taxon>Sphingobacteriia</taxon>
        <taxon>Sphingobacteriales</taxon>
        <taxon>Sphingobacteriaceae</taxon>
        <taxon>Sphingobacterium</taxon>
    </lineage>
</organism>
<accession>A0A1H5SUY2</accession>
<protein>
    <submittedName>
        <fullName evidence="2">Uncharacterized protein</fullName>
    </submittedName>
</protein>
<dbReference type="OrthoDB" id="853871at2"/>
<gene>
    <name evidence="2" type="ORF">SAMN05421877_101392</name>
</gene>
<dbReference type="Proteomes" id="UP000236731">
    <property type="component" value="Unassembled WGS sequence"/>
</dbReference>
<evidence type="ECO:0000313" key="2">
    <source>
        <dbReference type="EMBL" id="SEF54392.1"/>
    </source>
</evidence>
<evidence type="ECO:0000256" key="1">
    <source>
        <dbReference type="SAM" id="MobiDB-lite"/>
    </source>
</evidence>
<keyword evidence="3" id="KW-1185">Reference proteome</keyword>
<evidence type="ECO:0000313" key="3">
    <source>
        <dbReference type="Proteomes" id="UP000236731"/>
    </source>
</evidence>
<name>A0A1H5SUY2_9SPHI</name>
<dbReference type="AlphaFoldDB" id="A0A1H5SUY2"/>
<dbReference type="RefSeq" id="WP_103905032.1">
    <property type="nucleotide sequence ID" value="NZ_CP049246.1"/>
</dbReference>
<feature type="compositionally biased region" description="Polar residues" evidence="1">
    <location>
        <begin position="182"/>
        <end position="191"/>
    </location>
</feature>
<feature type="compositionally biased region" description="Basic and acidic residues" evidence="1">
    <location>
        <begin position="254"/>
        <end position="265"/>
    </location>
</feature>
<feature type="compositionally biased region" description="Basic and acidic residues" evidence="1">
    <location>
        <begin position="214"/>
        <end position="232"/>
    </location>
</feature>